<name>A0A6S6TCG0_9GAMM</name>
<protein>
    <recommendedName>
        <fullName evidence="2">HAD family hydrolase</fullName>
    </recommendedName>
</protein>
<dbReference type="InterPro" id="IPR023214">
    <property type="entry name" value="HAD_sf"/>
</dbReference>
<gene>
    <name evidence="1" type="ORF">HELGO_WM98599</name>
</gene>
<dbReference type="EMBL" id="CACVAV010000205">
    <property type="protein sequence ID" value="CAA6812734.1"/>
    <property type="molecule type" value="Genomic_DNA"/>
</dbReference>
<sequence>MPDNILYALDFDGVICDSALETGLTSWNTATTLWPDMPSGPAPAEIIEQFRAVRPLLETGYEAPLIIRLLYNGVSVGEMFVDYHQKLEALIRQDNLEIAELKRLFGEIRDQMIADDEQKWVEMNPLFAGVAEKLCGLNAEDWYIVTTKQERFAKRILQQNQIGITDEHIYGLDRQLTKQQVLEKLIAVHPGREIVFVEDRLPTLRGMESNPA</sequence>
<reference evidence="1" key="1">
    <citation type="submission" date="2020-01" db="EMBL/GenBank/DDBJ databases">
        <authorList>
            <person name="Meier V. D."/>
            <person name="Meier V D."/>
        </authorList>
    </citation>
    <scope>NUCLEOTIDE SEQUENCE</scope>
    <source>
        <strain evidence="1">HLG_WM_MAG_08</strain>
    </source>
</reference>
<dbReference type="SUPFAM" id="SSF56784">
    <property type="entry name" value="HAD-like"/>
    <property type="match status" value="1"/>
</dbReference>
<dbReference type="Pfam" id="PF00702">
    <property type="entry name" value="Hydrolase"/>
    <property type="match status" value="1"/>
</dbReference>
<dbReference type="AlphaFoldDB" id="A0A6S6TCG0"/>
<evidence type="ECO:0008006" key="2">
    <source>
        <dbReference type="Google" id="ProtNLM"/>
    </source>
</evidence>
<dbReference type="InterPro" id="IPR036412">
    <property type="entry name" value="HAD-like_sf"/>
</dbReference>
<evidence type="ECO:0000313" key="1">
    <source>
        <dbReference type="EMBL" id="CAA6812734.1"/>
    </source>
</evidence>
<feature type="non-terminal residue" evidence="1">
    <location>
        <position position="212"/>
    </location>
</feature>
<accession>A0A6S6TCG0</accession>
<dbReference type="InterPro" id="IPR023198">
    <property type="entry name" value="PGP-like_dom2"/>
</dbReference>
<dbReference type="Gene3D" id="3.40.50.1000">
    <property type="entry name" value="HAD superfamily/HAD-like"/>
    <property type="match status" value="1"/>
</dbReference>
<organism evidence="1">
    <name type="scientific">uncultured Thiotrichaceae bacterium</name>
    <dbReference type="NCBI Taxonomy" id="298394"/>
    <lineage>
        <taxon>Bacteria</taxon>
        <taxon>Pseudomonadati</taxon>
        <taxon>Pseudomonadota</taxon>
        <taxon>Gammaproteobacteria</taxon>
        <taxon>Thiotrichales</taxon>
        <taxon>Thiotrichaceae</taxon>
        <taxon>environmental samples</taxon>
    </lineage>
</organism>
<dbReference type="Gene3D" id="1.10.150.240">
    <property type="entry name" value="Putative phosphatase, domain 2"/>
    <property type="match status" value="1"/>
</dbReference>
<proteinExistence type="predicted"/>